<keyword evidence="3" id="KW-0238">DNA-binding</keyword>
<dbReference type="InterPro" id="IPR036390">
    <property type="entry name" value="WH_DNA-bd_sf"/>
</dbReference>
<accession>A0ABN6MGI3</accession>
<dbReference type="Gene3D" id="3.40.190.290">
    <property type="match status" value="1"/>
</dbReference>
<dbReference type="PANTHER" id="PTHR30346:SF0">
    <property type="entry name" value="HCA OPERON TRANSCRIPTIONAL ACTIVATOR HCAR"/>
    <property type="match status" value="1"/>
</dbReference>
<organism evidence="6 7">
    <name type="scientific">Raoultibacter timonensis</name>
    <dbReference type="NCBI Taxonomy" id="1907662"/>
    <lineage>
        <taxon>Bacteria</taxon>
        <taxon>Bacillati</taxon>
        <taxon>Actinomycetota</taxon>
        <taxon>Coriobacteriia</taxon>
        <taxon>Eggerthellales</taxon>
        <taxon>Eggerthellaceae</taxon>
        <taxon>Raoultibacter</taxon>
    </lineage>
</organism>
<dbReference type="SUPFAM" id="SSF46785">
    <property type="entry name" value="Winged helix' DNA-binding domain"/>
    <property type="match status" value="1"/>
</dbReference>
<dbReference type="Gene3D" id="1.10.10.10">
    <property type="entry name" value="Winged helix-like DNA-binding domain superfamily/Winged helix DNA-binding domain"/>
    <property type="match status" value="1"/>
</dbReference>
<name>A0ABN6MGI3_9ACTN</name>
<dbReference type="PROSITE" id="PS50931">
    <property type="entry name" value="HTH_LYSR"/>
    <property type="match status" value="1"/>
</dbReference>
<protein>
    <recommendedName>
        <fullName evidence="5">HTH lysR-type domain-containing protein</fullName>
    </recommendedName>
</protein>
<feature type="domain" description="HTH lysR-type" evidence="5">
    <location>
        <begin position="1"/>
        <end position="58"/>
    </location>
</feature>
<evidence type="ECO:0000256" key="1">
    <source>
        <dbReference type="ARBA" id="ARBA00009437"/>
    </source>
</evidence>
<dbReference type="Proteomes" id="UP001320544">
    <property type="component" value="Chromosome"/>
</dbReference>
<proteinExistence type="inferred from homology"/>
<reference evidence="6 7" key="1">
    <citation type="submission" date="2022-01" db="EMBL/GenBank/DDBJ databases">
        <title>Novel bile acid biosynthetic pathways are enriched in the microbiome of centenarians.</title>
        <authorList>
            <person name="Sato Y."/>
            <person name="Atarashi K."/>
            <person name="Plichta R.D."/>
            <person name="Arai Y."/>
            <person name="Sasajima S."/>
            <person name="Kearney M.S."/>
            <person name="Suda W."/>
            <person name="Takeshita K."/>
            <person name="Sasaki T."/>
            <person name="Okamoto S."/>
            <person name="Skelly N.A."/>
            <person name="Okamura Y."/>
            <person name="Vlamakis H."/>
            <person name="Li Y."/>
            <person name="Tanoue T."/>
            <person name="Takei H."/>
            <person name="Nittono H."/>
            <person name="Narushima S."/>
            <person name="Irie J."/>
            <person name="Itoh H."/>
            <person name="Moriya K."/>
            <person name="Sugiura Y."/>
            <person name="Suematsu M."/>
            <person name="Moritoki N."/>
            <person name="Shibata S."/>
            <person name="Littman R.D."/>
            <person name="Fischbach A.M."/>
            <person name="Uwamino Y."/>
            <person name="Inoue T."/>
            <person name="Honda A."/>
            <person name="Hattori M."/>
            <person name="Murai T."/>
            <person name="Xavier J.R."/>
            <person name="Hirose N."/>
            <person name="Honda K."/>
        </authorList>
    </citation>
    <scope>NUCLEOTIDE SEQUENCE [LARGE SCALE GENOMIC DNA]</scope>
    <source>
        <strain evidence="6 7">CE91-St30</strain>
    </source>
</reference>
<dbReference type="InterPro" id="IPR036388">
    <property type="entry name" value="WH-like_DNA-bd_sf"/>
</dbReference>
<dbReference type="PANTHER" id="PTHR30346">
    <property type="entry name" value="TRANSCRIPTIONAL DUAL REGULATOR HCAR-RELATED"/>
    <property type="match status" value="1"/>
</dbReference>
<evidence type="ECO:0000313" key="6">
    <source>
        <dbReference type="EMBL" id="BDE95746.1"/>
    </source>
</evidence>
<keyword evidence="4" id="KW-0804">Transcription</keyword>
<evidence type="ECO:0000313" key="7">
    <source>
        <dbReference type="Proteomes" id="UP001320544"/>
    </source>
</evidence>
<dbReference type="Pfam" id="PF00126">
    <property type="entry name" value="HTH_1"/>
    <property type="match status" value="1"/>
</dbReference>
<comment type="similarity">
    <text evidence="1">Belongs to the LysR transcriptional regulatory family.</text>
</comment>
<evidence type="ECO:0000256" key="3">
    <source>
        <dbReference type="ARBA" id="ARBA00023125"/>
    </source>
</evidence>
<evidence type="ECO:0000256" key="4">
    <source>
        <dbReference type="ARBA" id="ARBA00023163"/>
    </source>
</evidence>
<evidence type="ECO:0000259" key="5">
    <source>
        <dbReference type="PROSITE" id="PS50931"/>
    </source>
</evidence>
<gene>
    <name evidence="6" type="ORF">CE91St30_10790</name>
</gene>
<dbReference type="RefSeq" id="WP_244412017.1">
    <property type="nucleotide sequence ID" value="NZ_AP025564.1"/>
</dbReference>
<evidence type="ECO:0000256" key="2">
    <source>
        <dbReference type="ARBA" id="ARBA00023015"/>
    </source>
</evidence>
<keyword evidence="7" id="KW-1185">Reference proteome</keyword>
<dbReference type="InterPro" id="IPR000847">
    <property type="entry name" value="LysR_HTH_N"/>
</dbReference>
<dbReference type="SUPFAM" id="SSF53850">
    <property type="entry name" value="Periplasmic binding protein-like II"/>
    <property type="match status" value="1"/>
</dbReference>
<sequence>MDTRHVEEFLVFAAELNYSTAAKRLFITRPTLSEHIRELEDELGCELVGKQQGKAMLTPAGKRFVQTGTHLIESVQAIIGEYRAIADNLLTVTIAQTNLPWLESILYKARRAVQEKHPGKQIEIVTASGPCSTTDALAEQQNDIVVAGCKSYVASPKRQMLAEGMQGFKVRTEEIKLLMTRGNPLFEASSINAADLDGATIMLPPDIYHGYLRDGVADRFAACGARIALQTMSFADHFEYFSYDFQEMFGIVPTTLVPRFGIDAREECRAFSLDDLPLETDFYAVYTDGFAASENGRLFVEEMQRIASEEQG</sequence>
<dbReference type="EMBL" id="AP025564">
    <property type="protein sequence ID" value="BDE95746.1"/>
    <property type="molecule type" value="Genomic_DNA"/>
</dbReference>
<keyword evidence="2" id="KW-0805">Transcription regulation</keyword>